<dbReference type="UniPathway" id="UPA00219"/>
<comment type="cofactor">
    <cofactor evidence="17">
        <name>Mg(2+)</name>
        <dbReference type="ChEBI" id="CHEBI:18420"/>
    </cofactor>
    <cofactor evidence="17">
        <name>Mn(2+)</name>
        <dbReference type="ChEBI" id="CHEBI:29035"/>
    </cofactor>
    <text evidence="17">Binds 2 magnesium or manganese ions per subunit.</text>
</comment>
<dbReference type="NCBIfam" id="NF002528">
    <property type="entry name" value="PRK01966.1-4"/>
    <property type="match status" value="1"/>
</dbReference>
<dbReference type="Proteomes" id="UP000008207">
    <property type="component" value="Chromosome"/>
</dbReference>
<reference evidence="20 21" key="1">
    <citation type="submission" date="2009-01" db="EMBL/GenBank/DDBJ databases">
        <title>Complete sequence of chromosome of Methylobacterium nodulans ORS 2060.</title>
        <authorList>
            <consortium name="US DOE Joint Genome Institute"/>
            <person name="Lucas S."/>
            <person name="Copeland A."/>
            <person name="Lapidus A."/>
            <person name="Glavina del Rio T."/>
            <person name="Dalin E."/>
            <person name="Tice H."/>
            <person name="Bruce D."/>
            <person name="Goodwin L."/>
            <person name="Pitluck S."/>
            <person name="Sims D."/>
            <person name="Brettin T."/>
            <person name="Detter J.C."/>
            <person name="Han C."/>
            <person name="Larimer F."/>
            <person name="Land M."/>
            <person name="Hauser L."/>
            <person name="Kyrpides N."/>
            <person name="Ivanova N."/>
            <person name="Marx C.J."/>
            <person name="Richardson P."/>
        </authorList>
    </citation>
    <scope>NUCLEOTIDE SEQUENCE [LARGE SCALE GENOMIC DNA]</scope>
    <source>
        <strain evidence="21">LMG 21967 / CNCM I-2342 / ORS 2060</strain>
    </source>
</reference>
<feature type="binding site" evidence="16">
    <location>
        <position position="135"/>
    </location>
    <ligand>
        <name>ATP</name>
        <dbReference type="ChEBI" id="CHEBI:30616"/>
    </ligand>
</feature>
<keyword evidence="5 17" id="KW-0479">Metal-binding</keyword>
<keyword evidence="10 14" id="KW-0573">Peptidoglycan synthesis</keyword>
<feature type="binding site" evidence="17">
    <location>
        <position position="301"/>
    </location>
    <ligand>
        <name>Mg(2+)</name>
        <dbReference type="ChEBI" id="CHEBI:18420"/>
        <label>1</label>
    </ligand>
</feature>
<dbReference type="OrthoDB" id="9813261at2"/>
<dbReference type="HAMAP" id="MF_00047">
    <property type="entry name" value="Dala_Dala_lig"/>
    <property type="match status" value="1"/>
</dbReference>
<evidence type="ECO:0000256" key="12">
    <source>
        <dbReference type="ARBA" id="ARBA00023316"/>
    </source>
</evidence>
<keyword evidence="7 18" id="KW-0067">ATP-binding</keyword>
<dbReference type="Pfam" id="PF07478">
    <property type="entry name" value="Dala_Dala_lig_C"/>
    <property type="match status" value="1"/>
</dbReference>
<evidence type="ECO:0000256" key="8">
    <source>
        <dbReference type="ARBA" id="ARBA00022842"/>
    </source>
</evidence>
<evidence type="ECO:0000313" key="21">
    <source>
        <dbReference type="Proteomes" id="UP000008207"/>
    </source>
</evidence>
<evidence type="ECO:0000256" key="2">
    <source>
        <dbReference type="ARBA" id="ARBA00003921"/>
    </source>
</evidence>
<dbReference type="InterPro" id="IPR011095">
    <property type="entry name" value="Dala_Dala_lig_C"/>
</dbReference>
<dbReference type="GO" id="GO:0008716">
    <property type="term" value="F:D-alanine-D-alanine ligase activity"/>
    <property type="evidence" value="ECO:0007669"/>
    <property type="project" value="UniProtKB-UniRule"/>
</dbReference>
<sequence>MRRKVALLFGGRSAEHEVSILSAGNVARALDPDRYAVTPIAIDKETGAWRLCPALAAGEAPAMGQDGPLVAFLPGGGGRLAILSDAAALSEPFDVVVPVLHGPNGEDGTVQGALDLAGVPYVGSGVVGSAAAMDKDVAKRLMRDAGLPMIVPFLAATARRPVSYADAAAALESRTLFVKPANMGSSVGVSRVTDPAQFDRAAAHAFGYDEKILIERAVPQAREIECAVLETPEGELRVSPPGEIAPAAAHGFYGYDAKYLDPDGAALLIPAALDAARADRMRELAARAFAALACAGLARVDLFLDPADPAGIFVNEVNTLPGFTAISMYPKLWDAAGLAPPALMDALIAHALARHARAVATGRAAPRPGPDAAGAPMR</sequence>
<dbReference type="PIRSF" id="PIRSF039102">
    <property type="entry name" value="Ddl/VanB"/>
    <property type="match status" value="1"/>
</dbReference>
<keyword evidence="4 14" id="KW-0436">Ligase</keyword>
<feature type="binding site" evidence="16">
    <location>
        <begin position="185"/>
        <end position="186"/>
    </location>
    <ligand>
        <name>ATP</name>
        <dbReference type="ChEBI" id="CHEBI:30616"/>
    </ligand>
</feature>
<dbReference type="InterPro" id="IPR011127">
    <property type="entry name" value="Dala_Dala_lig_N"/>
</dbReference>
<keyword evidence="11 17" id="KW-0464">Manganese</keyword>
<organism evidence="20 21">
    <name type="scientific">Methylobacterium nodulans (strain LMG 21967 / CNCM I-2342 / ORS 2060)</name>
    <dbReference type="NCBI Taxonomy" id="460265"/>
    <lineage>
        <taxon>Bacteria</taxon>
        <taxon>Pseudomonadati</taxon>
        <taxon>Pseudomonadota</taxon>
        <taxon>Alphaproteobacteria</taxon>
        <taxon>Hyphomicrobiales</taxon>
        <taxon>Methylobacteriaceae</taxon>
        <taxon>Methylobacterium</taxon>
    </lineage>
</organism>
<dbReference type="Pfam" id="PF01820">
    <property type="entry name" value="Dala_Dala_lig_N"/>
    <property type="match status" value="1"/>
</dbReference>
<protein>
    <recommendedName>
        <fullName evidence="14">D-alanine--D-alanine ligase</fullName>
        <ecNumber evidence="14">6.3.2.4</ecNumber>
    </recommendedName>
    <alternativeName>
        <fullName evidence="14">D-Ala-D-Ala ligase</fullName>
    </alternativeName>
    <alternativeName>
        <fullName evidence="14">D-alanylalanine synthetase</fullName>
    </alternativeName>
</protein>
<dbReference type="GO" id="GO:0009252">
    <property type="term" value="P:peptidoglycan biosynthetic process"/>
    <property type="evidence" value="ECO:0007669"/>
    <property type="project" value="UniProtKB-UniRule"/>
</dbReference>
<dbReference type="GO" id="GO:0005524">
    <property type="term" value="F:ATP binding"/>
    <property type="evidence" value="ECO:0007669"/>
    <property type="project" value="UniProtKB-UniRule"/>
</dbReference>
<evidence type="ECO:0000256" key="18">
    <source>
        <dbReference type="PROSITE-ProRule" id="PRU00409"/>
    </source>
</evidence>
<evidence type="ECO:0000256" key="4">
    <source>
        <dbReference type="ARBA" id="ARBA00022598"/>
    </source>
</evidence>
<proteinExistence type="inferred from homology"/>
<dbReference type="Gene3D" id="3.30.1490.20">
    <property type="entry name" value="ATP-grasp fold, A domain"/>
    <property type="match status" value="1"/>
</dbReference>
<keyword evidence="14" id="KW-0963">Cytoplasm</keyword>
<evidence type="ECO:0000256" key="1">
    <source>
        <dbReference type="ARBA" id="ARBA00001936"/>
    </source>
</evidence>
<dbReference type="GO" id="GO:0071555">
    <property type="term" value="P:cell wall organization"/>
    <property type="evidence" value="ECO:0007669"/>
    <property type="project" value="UniProtKB-KW"/>
</dbReference>
<feature type="binding site" evidence="16">
    <location>
        <begin position="315"/>
        <end position="316"/>
    </location>
    <ligand>
        <name>ATP</name>
        <dbReference type="ChEBI" id="CHEBI:30616"/>
    </ligand>
</feature>
<evidence type="ECO:0000256" key="7">
    <source>
        <dbReference type="ARBA" id="ARBA00022840"/>
    </source>
</evidence>
<feature type="binding site" evidence="17">
    <location>
        <position position="318"/>
    </location>
    <ligand>
        <name>Mg(2+)</name>
        <dbReference type="ChEBI" id="CHEBI:18420"/>
        <label>2</label>
    </ligand>
</feature>
<dbReference type="GO" id="GO:0008360">
    <property type="term" value="P:regulation of cell shape"/>
    <property type="evidence" value="ECO:0007669"/>
    <property type="project" value="UniProtKB-KW"/>
</dbReference>
<keyword evidence="21" id="KW-1185">Reference proteome</keyword>
<feature type="binding site" evidence="16">
    <location>
        <begin position="215"/>
        <end position="223"/>
    </location>
    <ligand>
        <name>ATP</name>
        <dbReference type="ChEBI" id="CHEBI:30616"/>
    </ligand>
</feature>
<keyword evidence="6 16" id="KW-0547">Nucleotide-binding</keyword>
<dbReference type="InterPro" id="IPR000291">
    <property type="entry name" value="D-Ala_lig_Van_CS"/>
</dbReference>
<feature type="active site" evidence="15">
    <location>
        <position position="15"/>
    </location>
</feature>
<dbReference type="GO" id="GO:0005829">
    <property type="term" value="C:cytosol"/>
    <property type="evidence" value="ECO:0007669"/>
    <property type="project" value="TreeGrafter"/>
</dbReference>
<dbReference type="PANTHER" id="PTHR23132">
    <property type="entry name" value="D-ALANINE--D-ALANINE LIGASE"/>
    <property type="match status" value="1"/>
</dbReference>
<dbReference type="PANTHER" id="PTHR23132:SF25">
    <property type="entry name" value="D-ALANINE--D-ALANINE LIGASE A"/>
    <property type="match status" value="1"/>
</dbReference>
<dbReference type="RefSeq" id="WP_015928004.1">
    <property type="nucleotide sequence ID" value="NC_011894.1"/>
</dbReference>
<evidence type="ECO:0000256" key="10">
    <source>
        <dbReference type="ARBA" id="ARBA00022984"/>
    </source>
</evidence>
<feature type="active site" evidence="15">
    <location>
        <position position="327"/>
    </location>
</feature>
<dbReference type="InterPro" id="IPR005905">
    <property type="entry name" value="D_ala_D_ala"/>
</dbReference>
<evidence type="ECO:0000256" key="5">
    <source>
        <dbReference type="ARBA" id="ARBA00022723"/>
    </source>
</evidence>
<evidence type="ECO:0000256" key="11">
    <source>
        <dbReference type="ARBA" id="ARBA00023211"/>
    </source>
</evidence>
<comment type="catalytic activity">
    <reaction evidence="13 14">
        <text>2 D-alanine + ATP = D-alanyl-D-alanine + ADP + phosphate + H(+)</text>
        <dbReference type="Rhea" id="RHEA:11224"/>
        <dbReference type="ChEBI" id="CHEBI:15378"/>
        <dbReference type="ChEBI" id="CHEBI:30616"/>
        <dbReference type="ChEBI" id="CHEBI:43474"/>
        <dbReference type="ChEBI" id="CHEBI:57416"/>
        <dbReference type="ChEBI" id="CHEBI:57822"/>
        <dbReference type="ChEBI" id="CHEBI:456216"/>
        <dbReference type="EC" id="6.3.2.4"/>
    </reaction>
</comment>
<evidence type="ECO:0000256" key="6">
    <source>
        <dbReference type="ARBA" id="ARBA00022741"/>
    </source>
</evidence>
<feature type="binding site" evidence="17">
    <location>
        <position position="316"/>
    </location>
    <ligand>
        <name>Mg(2+)</name>
        <dbReference type="ChEBI" id="CHEBI:18420"/>
        <label>2</label>
    </ligand>
</feature>
<dbReference type="SUPFAM" id="SSF56059">
    <property type="entry name" value="Glutathione synthetase ATP-binding domain-like"/>
    <property type="match status" value="1"/>
</dbReference>
<evidence type="ECO:0000256" key="15">
    <source>
        <dbReference type="PIRSR" id="PIRSR039102-1"/>
    </source>
</evidence>
<evidence type="ECO:0000259" key="19">
    <source>
        <dbReference type="PROSITE" id="PS50975"/>
    </source>
</evidence>
<dbReference type="GO" id="GO:0046872">
    <property type="term" value="F:metal ion binding"/>
    <property type="evidence" value="ECO:0007669"/>
    <property type="project" value="UniProtKB-KW"/>
</dbReference>
<comment type="subcellular location">
    <subcellularLocation>
        <location evidence="14">Cytoplasm</location>
    </subcellularLocation>
</comment>
<gene>
    <name evidence="14" type="primary">ddl</name>
    <name evidence="20" type="ordered locus">Mnod_1308</name>
</gene>
<dbReference type="Gene3D" id="3.30.470.20">
    <property type="entry name" value="ATP-grasp fold, B domain"/>
    <property type="match status" value="1"/>
</dbReference>
<dbReference type="EC" id="6.3.2.4" evidence="14"/>
<evidence type="ECO:0000256" key="9">
    <source>
        <dbReference type="ARBA" id="ARBA00022960"/>
    </source>
</evidence>
<evidence type="ECO:0000256" key="14">
    <source>
        <dbReference type="HAMAP-Rule" id="MF_00047"/>
    </source>
</evidence>
<dbReference type="InterPro" id="IPR016185">
    <property type="entry name" value="PreATP-grasp_dom_sf"/>
</dbReference>
<name>B8IKV1_METNO</name>
<evidence type="ECO:0000256" key="16">
    <source>
        <dbReference type="PIRSR" id="PIRSR039102-2"/>
    </source>
</evidence>
<dbReference type="InterPro" id="IPR011761">
    <property type="entry name" value="ATP-grasp"/>
</dbReference>
<comment type="pathway">
    <text evidence="14">Cell wall biogenesis; peptidoglycan biosynthesis.</text>
</comment>
<dbReference type="PROSITE" id="PS50975">
    <property type="entry name" value="ATP_GRASP"/>
    <property type="match status" value="1"/>
</dbReference>
<evidence type="ECO:0000256" key="17">
    <source>
        <dbReference type="PIRSR" id="PIRSR039102-3"/>
    </source>
</evidence>
<keyword evidence="8 17" id="KW-0460">Magnesium</keyword>
<dbReference type="AlphaFoldDB" id="B8IKV1"/>
<dbReference type="FunFam" id="3.30.470.20:FF:000008">
    <property type="entry name" value="D-alanine--D-alanine ligase"/>
    <property type="match status" value="1"/>
</dbReference>
<accession>B8IKV1</accession>
<dbReference type="Gene3D" id="3.40.50.20">
    <property type="match status" value="1"/>
</dbReference>
<evidence type="ECO:0000256" key="3">
    <source>
        <dbReference type="ARBA" id="ARBA00010871"/>
    </source>
</evidence>
<dbReference type="PROSITE" id="PS00844">
    <property type="entry name" value="DALA_DALA_LIGASE_2"/>
    <property type="match status" value="1"/>
</dbReference>
<feature type="binding site" evidence="17">
    <location>
        <position position="316"/>
    </location>
    <ligand>
        <name>Mg(2+)</name>
        <dbReference type="ChEBI" id="CHEBI:18420"/>
        <label>1</label>
    </ligand>
</feature>
<comment type="similarity">
    <text evidence="3 14">Belongs to the D-alanine--D-alanine ligase family.</text>
</comment>
<dbReference type="SUPFAM" id="SSF52440">
    <property type="entry name" value="PreATP-grasp domain"/>
    <property type="match status" value="1"/>
</dbReference>
<comment type="function">
    <text evidence="2 14">Cell wall formation.</text>
</comment>
<dbReference type="KEGG" id="mno:Mnod_1308"/>
<dbReference type="InterPro" id="IPR013815">
    <property type="entry name" value="ATP_grasp_subdomain_1"/>
</dbReference>
<keyword evidence="12 14" id="KW-0961">Cell wall biogenesis/degradation</keyword>
<feature type="active site" evidence="15">
    <location>
        <position position="185"/>
    </location>
</feature>
<keyword evidence="9 14" id="KW-0133">Cell shape</keyword>
<comment type="cofactor">
    <cofactor evidence="1">
        <name>Mn(2+)</name>
        <dbReference type="ChEBI" id="CHEBI:29035"/>
    </cofactor>
</comment>
<feature type="domain" description="ATP-grasp" evidence="19">
    <location>
        <begin position="139"/>
        <end position="349"/>
    </location>
</feature>
<feature type="binding site" evidence="16">
    <location>
        <begin position="177"/>
        <end position="179"/>
    </location>
    <ligand>
        <name>ATP</name>
        <dbReference type="ChEBI" id="CHEBI:30616"/>
    </ligand>
</feature>
<dbReference type="HOGENOM" id="CLU_039268_0_0_5"/>
<dbReference type="PROSITE" id="PS00843">
    <property type="entry name" value="DALA_DALA_LIGASE_1"/>
    <property type="match status" value="1"/>
</dbReference>
<dbReference type="EMBL" id="CP001349">
    <property type="protein sequence ID" value="ACL56308.1"/>
    <property type="molecule type" value="Genomic_DNA"/>
</dbReference>
<evidence type="ECO:0000313" key="20">
    <source>
        <dbReference type="EMBL" id="ACL56308.1"/>
    </source>
</evidence>
<evidence type="ECO:0000256" key="13">
    <source>
        <dbReference type="ARBA" id="ARBA00047614"/>
    </source>
</evidence>
<dbReference type="eggNOG" id="COG1181">
    <property type="taxonomic scope" value="Bacteria"/>
</dbReference>
<dbReference type="NCBIfam" id="TIGR01205">
    <property type="entry name" value="D_ala_D_alaTIGR"/>
    <property type="match status" value="1"/>
</dbReference>
<dbReference type="STRING" id="460265.Mnod_1308"/>